<evidence type="ECO:0000313" key="2">
    <source>
        <dbReference type="EMBL" id="OKO99278.1"/>
    </source>
</evidence>
<evidence type="ECO:0000313" key="3">
    <source>
        <dbReference type="Proteomes" id="UP000186955"/>
    </source>
</evidence>
<feature type="region of interest" description="Disordered" evidence="1">
    <location>
        <begin position="1"/>
        <end position="42"/>
    </location>
</feature>
<proteinExistence type="predicted"/>
<gene>
    <name evidence="2" type="ORF">PENSUB_8665</name>
</gene>
<feature type="compositionally biased region" description="Basic residues" evidence="1">
    <location>
        <begin position="1"/>
        <end position="10"/>
    </location>
</feature>
<name>A0A1Q5TGB2_9EURO</name>
<keyword evidence="3" id="KW-1185">Reference proteome</keyword>
<comment type="caution">
    <text evidence="2">The sequence shown here is derived from an EMBL/GenBank/DDBJ whole genome shotgun (WGS) entry which is preliminary data.</text>
</comment>
<dbReference type="EMBL" id="MNBE01000664">
    <property type="protein sequence ID" value="OKO99278.1"/>
    <property type="molecule type" value="Genomic_DNA"/>
</dbReference>
<dbReference type="Proteomes" id="UP000186955">
    <property type="component" value="Unassembled WGS sequence"/>
</dbReference>
<accession>A0A1Q5TGB2</accession>
<evidence type="ECO:0000256" key="1">
    <source>
        <dbReference type="SAM" id="MobiDB-lite"/>
    </source>
</evidence>
<organism evidence="2 3">
    <name type="scientific">Penicillium subrubescens</name>
    <dbReference type="NCBI Taxonomy" id="1316194"/>
    <lineage>
        <taxon>Eukaryota</taxon>
        <taxon>Fungi</taxon>
        <taxon>Dikarya</taxon>
        <taxon>Ascomycota</taxon>
        <taxon>Pezizomycotina</taxon>
        <taxon>Eurotiomycetes</taxon>
        <taxon>Eurotiomycetidae</taxon>
        <taxon>Eurotiales</taxon>
        <taxon>Aspergillaceae</taxon>
        <taxon>Penicillium</taxon>
    </lineage>
</organism>
<sequence length="230" mass="26354">MSQSRPKPKKQPTTWKEPVKPKPQVGWIWPKDPRPGNPTRWSRFKRFSDVLTGKGPDIYVGTIGKRPPPMKDNDNPGRAVSSTNWARWDIEPEEDDTPFPWAHRPKNVKYDYNTRKYKFPDEKTWSAVEYADYEWECGKNRRKKKVTPSTPIRFWDRHGRVHWCHGQGQDEWRGSGRRSGCGGPSGCGGGHGGGCHGHCHCGLHEHDSALGSYEHLHGHPYPVRSHCPDC</sequence>
<dbReference type="OrthoDB" id="5331170at2759"/>
<protein>
    <submittedName>
        <fullName evidence="2">Uncharacterized protein</fullName>
    </submittedName>
</protein>
<dbReference type="AlphaFoldDB" id="A0A1Q5TGB2"/>
<reference evidence="2 3" key="1">
    <citation type="submission" date="2016-10" db="EMBL/GenBank/DDBJ databases">
        <title>Genome sequence of the ascomycete fungus Penicillium subrubescens.</title>
        <authorList>
            <person name="De Vries R.P."/>
            <person name="Peng M."/>
            <person name="Dilokpimol A."/>
            <person name="Hilden K."/>
            <person name="Makela M.R."/>
            <person name="Grigoriev I."/>
            <person name="Riley R."/>
            <person name="Granchi Z."/>
        </authorList>
    </citation>
    <scope>NUCLEOTIDE SEQUENCE [LARGE SCALE GENOMIC DNA]</scope>
    <source>
        <strain evidence="2 3">CBS 132785</strain>
    </source>
</reference>
<feature type="region of interest" description="Disordered" evidence="1">
    <location>
        <begin position="56"/>
        <end position="81"/>
    </location>
</feature>